<evidence type="ECO:0000313" key="4">
    <source>
        <dbReference type="Proteomes" id="UP000789405"/>
    </source>
</evidence>
<dbReference type="Pfam" id="PF00179">
    <property type="entry name" value="UQ_con"/>
    <property type="match status" value="2"/>
</dbReference>
<dbReference type="Gene3D" id="3.10.110.10">
    <property type="entry name" value="Ubiquitin Conjugating Enzyme"/>
    <property type="match status" value="2"/>
</dbReference>
<dbReference type="AlphaFoldDB" id="A0A9N9HJA9"/>
<keyword evidence="1" id="KW-0833">Ubl conjugation pathway</keyword>
<comment type="caution">
    <text evidence="3">The sequence shown here is derived from an EMBL/GenBank/DDBJ whole genome shotgun (WGS) entry which is preliminary data.</text>
</comment>
<dbReference type="InterPro" id="IPR050113">
    <property type="entry name" value="Ub_conjugating_enzyme"/>
</dbReference>
<gene>
    <name evidence="3" type="ORF">DERYTH_LOCUS12528</name>
</gene>
<proteinExistence type="predicted"/>
<name>A0A9N9HJA9_9GLOM</name>
<evidence type="ECO:0000313" key="3">
    <source>
        <dbReference type="EMBL" id="CAG8693512.1"/>
    </source>
</evidence>
<organism evidence="3 4">
    <name type="scientific">Dentiscutata erythropus</name>
    <dbReference type="NCBI Taxonomy" id="1348616"/>
    <lineage>
        <taxon>Eukaryota</taxon>
        <taxon>Fungi</taxon>
        <taxon>Fungi incertae sedis</taxon>
        <taxon>Mucoromycota</taxon>
        <taxon>Glomeromycotina</taxon>
        <taxon>Glomeromycetes</taxon>
        <taxon>Diversisporales</taxon>
        <taxon>Gigasporaceae</taxon>
        <taxon>Dentiscutata</taxon>
    </lineage>
</organism>
<sequence length="135" mass="14850">MYNSRNMASTALKRLMTEYRELTLNAPEGITAGPLNEESFFEWEALIAGPEGTPYEGVYPDGMVCISILHPPGDDPNMYESSSERWSPVQSVEKILLSVVSMLAEPNDESGANIEACLSIVILSSQYHFTSDKVA</sequence>
<protein>
    <submittedName>
        <fullName evidence="3">11515_t:CDS:1</fullName>
    </submittedName>
</protein>
<dbReference type="OrthoDB" id="19692at2759"/>
<evidence type="ECO:0000256" key="1">
    <source>
        <dbReference type="ARBA" id="ARBA00022786"/>
    </source>
</evidence>
<evidence type="ECO:0000259" key="2">
    <source>
        <dbReference type="PROSITE" id="PS50127"/>
    </source>
</evidence>
<dbReference type="EMBL" id="CAJVPY010008269">
    <property type="protein sequence ID" value="CAG8693512.1"/>
    <property type="molecule type" value="Genomic_DNA"/>
</dbReference>
<dbReference type="InterPro" id="IPR016135">
    <property type="entry name" value="UBQ-conjugating_enzyme/RWD"/>
</dbReference>
<dbReference type="PROSITE" id="PS50127">
    <property type="entry name" value="UBC_2"/>
    <property type="match status" value="1"/>
</dbReference>
<dbReference type="Proteomes" id="UP000789405">
    <property type="component" value="Unassembled WGS sequence"/>
</dbReference>
<dbReference type="PANTHER" id="PTHR24067">
    <property type="entry name" value="UBIQUITIN-CONJUGATING ENZYME E2"/>
    <property type="match status" value="1"/>
</dbReference>
<dbReference type="InterPro" id="IPR000608">
    <property type="entry name" value="UBC"/>
</dbReference>
<dbReference type="SMART" id="SM00212">
    <property type="entry name" value="UBCc"/>
    <property type="match status" value="1"/>
</dbReference>
<dbReference type="SUPFAM" id="SSF54495">
    <property type="entry name" value="UBC-like"/>
    <property type="match status" value="1"/>
</dbReference>
<keyword evidence="4" id="KW-1185">Reference proteome</keyword>
<accession>A0A9N9HJA9</accession>
<reference evidence="3" key="1">
    <citation type="submission" date="2021-06" db="EMBL/GenBank/DDBJ databases">
        <authorList>
            <person name="Kallberg Y."/>
            <person name="Tangrot J."/>
            <person name="Rosling A."/>
        </authorList>
    </citation>
    <scope>NUCLEOTIDE SEQUENCE</scope>
    <source>
        <strain evidence="3">MA453B</strain>
    </source>
</reference>
<feature type="domain" description="UBC core" evidence="2">
    <location>
        <begin position="10"/>
        <end position="135"/>
    </location>
</feature>